<comment type="caution">
    <text evidence="1">The sequence shown here is derived from an EMBL/GenBank/DDBJ whole genome shotgun (WGS) entry which is preliminary data.</text>
</comment>
<dbReference type="Proteomes" id="UP000821845">
    <property type="component" value="Chromosome 8"/>
</dbReference>
<organism evidence="1 2">
    <name type="scientific">Hyalomma asiaticum</name>
    <name type="common">Tick</name>
    <dbReference type="NCBI Taxonomy" id="266040"/>
    <lineage>
        <taxon>Eukaryota</taxon>
        <taxon>Metazoa</taxon>
        <taxon>Ecdysozoa</taxon>
        <taxon>Arthropoda</taxon>
        <taxon>Chelicerata</taxon>
        <taxon>Arachnida</taxon>
        <taxon>Acari</taxon>
        <taxon>Parasitiformes</taxon>
        <taxon>Ixodida</taxon>
        <taxon>Ixodoidea</taxon>
        <taxon>Ixodidae</taxon>
        <taxon>Hyalomminae</taxon>
        <taxon>Hyalomma</taxon>
    </lineage>
</organism>
<protein>
    <submittedName>
        <fullName evidence="1">Uncharacterized protein</fullName>
    </submittedName>
</protein>
<accession>A0ACB7RV17</accession>
<reference evidence="1" key="1">
    <citation type="submission" date="2020-05" db="EMBL/GenBank/DDBJ databases">
        <title>Large-scale comparative analyses of tick genomes elucidate their genetic diversity and vector capacities.</title>
        <authorList>
            <person name="Jia N."/>
            <person name="Wang J."/>
            <person name="Shi W."/>
            <person name="Du L."/>
            <person name="Sun Y."/>
            <person name="Zhan W."/>
            <person name="Jiang J."/>
            <person name="Wang Q."/>
            <person name="Zhang B."/>
            <person name="Ji P."/>
            <person name="Sakyi L.B."/>
            <person name="Cui X."/>
            <person name="Yuan T."/>
            <person name="Jiang B."/>
            <person name="Yang W."/>
            <person name="Lam T.T.-Y."/>
            <person name="Chang Q."/>
            <person name="Ding S."/>
            <person name="Wang X."/>
            <person name="Zhu J."/>
            <person name="Ruan X."/>
            <person name="Zhao L."/>
            <person name="Wei J."/>
            <person name="Que T."/>
            <person name="Du C."/>
            <person name="Cheng J."/>
            <person name="Dai P."/>
            <person name="Han X."/>
            <person name="Huang E."/>
            <person name="Gao Y."/>
            <person name="Liu J."/>
            <person name="Shao H."/>
            <person name="Ye R."/>
            <person name="Li L."/>
            <person name="Wei W."/>
            <person name="Wang X."/>
            <person name="Wang C."/>
            <person name="Yang T."/>
            <person name="Huo Q."/>
            <person name="Li W."/>
            <person name="Guo W."/>
            <person name="Chen H."/>
            <person name="Zhou L."/>
            <person name="Ni X."/>
            <person name="Tian J."/>
            <person name="Zhou Y."/>
            <person name="Sheng Y."/>
            <person name="Liu T."/>
            <person name="Pan Y."/>
            <person name="Xia L."/>
            <person name="Li J."/>
            <person name="Zhao F."/>
            <person name="Cao W."/>
        </authorList>
    </citation>
    <scope>NUCLEOTIDE SEQUENCE</scope>
    <source>
        <strain evidence="1">Hyas-2018</strain>
    </source>
</reference>
<gene>
    <name evidence="1" type="ORF">HPB50_016322</name>
</gene>
<evidence type="ECO:0000313" key="1">
    <source>
        <dbReference type="EMBL" id="KAH6924369.1"/>
    </source>
</evidence>
<name>A0ACB7RV17_HYAAI</name>
<dbReference type="EMBL" id="CM023488">
    <property type="protein sequence ID" value="KAH6924369.1"/>
    <property type="molecule type" value="Genomic_DNA"/>
</dbReference>
<evidence type="ECO:0000313" key="2">
    <source>
        <dbReference type="Proteomes" id="UP000821845"/>
    </source>
</evidence>
<sequence length="321" mass="36150">MSAKDLDALCTVLSGTSIETLQSLKEFDIWWLPPMAGSTRDEAVKSIRVALEAFDSCKYRVRCMAGLYCCLAQRQVLHPWSCLVVVGTKDPMTREFTLHDSLASLWQRLRGYAVSVKVEWGDTIYACVMGKDEGCESLEHEVICVAVYRTRSLVYVYARRHVLFAVHCVHFVLRGPFKPAGYSGELRHAFASAPDNQEEASTEDPEKYGSLLDAYRVRRNPEKATNTQRTMASSLSEHRCVNGIPVAASVFHESSYSVSTLECWEFCVAYPSCEDRCTHVLLSCLFDPARRSETTAHPTGRAELEDEDFDEADNICDFGFY</sequence>
<proteinExistence type="predicted"/>
<keyword evidence="2" id="KW-1185">Reference proteome</keyword>